<organism evidence="1 2">
    <name type="scientific">Coprinopsis cinerea (strain Okayama-7 / 130 / ATCC MYA-4618 / FGSC 9003)</name>
    <name type="common">Inky cap fungus</name>
    <name type="synonym">Hormographiella aspergillata</name>
    <dbReference type="NCBI Taxonomy" id="240176"/>
    <lineage>
        <taxon>Eukaryota</taxon>
        <taxon>Fungi</taxon>
        <taxon>Dikarya</taxon>
        <taxon>Basidiomycota</taxon>
        <taxon>Agaricomycotina</taxon>
        <taxon>Agaricomycetes</taxon>
        <taxon>Agaricomycetidae</taxon>
        <taxon>Agaricales</taxon>
        <taxon>Agaricineae</taxon>
        <taxon>Psathyrellaceae</taxon>
        <taxon>Coprinopsis</taxon>
    </lineage>
</organism>
<dbReference type="STRING" id="240176.D6RMA4"/>
<dbReference type="OMA" id="KDYMINA"/>
<evidence type="ECO:0000313" key="1">
    <source>
        <dbReference type="EMBL" id="EFI27917.1"/>
    </source>
</evidence>
<gene>
    <name evidence="1" type="ORF">CC1G_14408</name>
</gene>
<accession>D6RMA4</accession>
<dbReference type="RefSeq" id="XP_002911411.1">
    <property type="nucleotide sequence ID" value="XM_002911365.1"/>
</dbReference>
<dbReference type="Proteomes" id="UP000001861">
    <property type="component" value="Unassembled WGS sequence"/>
</dbReference>
<dbReference type="KEGG" id="cci:CC1G_14408"/>
<dbReference type="VEuPathDB" id="FungiDB:CC1G_14408"/>
<name>D6RMA4_COPC7</name>
<dbReference type="InParanoid" id="D6RMA4"/>
<dbReference type="EMBL" id="AACS02000004">
    <property type="protein sequence ID" value="EFI27917.1"/>
    <property type="molecule type" value="Genomic_DNA"/>
</dbReference>
<sequence>MVNLVRGSMIDFVPKEEAIYGFEIRNGTPWNLHFHCLYFDSMDLSITPFTEVINTGRFVKDYMINANTGIATMGYGSLGIPPAKVDFPDGVDICGGFFKFYFSTEPIDLSHVPQHSPFGDTRGMMQVKRKQTRTWGTILIPVIQRRG</sequence>
<proteinExistence type="predicted"/>
<evidence type="ECO:0000313" key="2">
    <source>
        <dbReference type="Proteomes" id="UP000001861"/>
    </source>
</evidence>
<keyword evidence="2" id="KW-1185">Reference proteome</keyword>
<dbReference type="HOGENOM" id="CLU_1810886_0_0_1"/>
<dbReference type="GeneID" id="9379870"/>
<protein>
    <submittedName>
        <fullName evidence="1">Uncharacterized protein</fullName>
    </submittedName>
</protein>
<comment type="caution">
    <text evidence="1">The sequence shown here is derived from an EMBL/GenBank/DDBJ whole genome shotgun (WGS) entry which is preliminary data.</text>
</comment>
<dbReference type="AlphaFoldDB" id="D6RMA4"/>
<reference evidence="1 2" key="1">
    <citation type="journal article" date="2010" name="Proc. Natl. Acad. Sci. U.S.A.">
        <title>Insights into evolution of multicellular fungi from the assembled chromosomes of the mushroom Coprinopsis cinerea (Coprinus cinereus).</title>
        <authorList>
            <person name="Stajich J.E."/>
            <person name="Wilke S.K."/>
            <person name="Ahren D."/>
            <person name="Au C.H."/>
            <person name="Birren B.W."/>
            <person name="Borodovsky M."/>
            <person name="Burns C."/>
            <person name="Canback B."/>
            <person name="Casselton L.A."/>
            <person name="Cheng C.K."/>
            <person name="Deng J."/>
            <person name="Dietrich F.S."/>
            <person name="Fargo D.C."/>
            <person name="Farman M.L."/>
            <person name="Gathman A.C."/>
            <person name="Goldberg J."/>
            <person name="Guigo R."/>
            <person name="Hoegger P.J."/>
            <person name="Hooker J.B."/>
            <person name="Huggins A."/>
            <person name="James T.Y."/>
            <person name="Kamada T."/>
            <person name="Kilaru S."/>
            <person name="Kodira C."/>
            <person name="Kues U."/>
            <person name="Kupfer D."/>
            <person name="Kwan H.S."/>
            <person name="Lomsadze A."/>
            <person name="Li W."/>
            <person name="Lilly W.W."/>
            <person name="Ma L.J."/>
            <person name="Mackey A.J."/>
            <person name="Manning G."/>
            <person name="Martin F."/>
            <person name="Muraguchi H."/>
            <person name="Natvig D.O."/>
            <person name="Palmerini H."/>
            <person name="Ramesh M.A."/>
            <person name="Rehmeyer C.J."/>
            <person name="Roe B.A."/>
            <person name="Shenoy N."/>
            <person name="Stanke M."/>
            <person name="Ter-Hovhannisyan V."/>
            <person name="Tunlid A."/>
            <person name="Velagapudi R."/>
            <person name="Vision T.J."/>
            <person name="Zeng Q."/>
            <person name="Zolan M.E."/>
            <person name="Pukkila P.J."/>
        </authorList>
    </citation>
    <scope>NUCLEOTIDE SEQUENCE [LARGE SCALE GENOMIC DNA]</scope>
    <source>
        <strain evidence="2">Okayama-7 / 130 / ATCC MYA-4618 / FGSC 9003</strain>
    </source>
</reference>
<dbReference type="OrthoDB" id="3223806at2759"/>